<dbReference type="InterPro" id="IPR004629">
    <property type="entry name" value="WecG_TagA_CpsF"/>
</dbReference>
<feature type="transmembrane region" description="Helical" evidence="3">
    <location>
        <begin position="83"/>
        <end position="103"/>
    </location>
</feature>
<evidence type="ECO:0000256" key="2">
    <source>
        <dbReference type="ARBA" id="ARBA00022679"/>
    </source>
</evidence>
<keyword evidence="3" id="KW-0812">Transmembrane</keyword>
<feature type="transmembrane region" description="Helical" evidence="3">
    <location>
        <begin position="38"/>
        <end position="71"/>
    </location>
</feature>
<feature type="transmembrane region" description="Helical" evidence="3">
    <location>
        <begin position="143"/>
        <end position="160"/>
    </location>
</feature>
<proteinExistence type="predicted"/>
<dbReference type="CDD" id="cd06533">
    <property type="entry name" value="Glyco_transf_WecG_TagA"/>
    <property type="match status" value="1"/>
</dbReference>
<accession>A0A644VIS0</accession>
<organism evidence="4">
    <name type="scientific">bioreactor metagenome</name>
    <dbReference type="NCBI Taxonomy" id="1076179"/>
    <lineage>
        <taxon>unclassified sequences</taxon>
        <taxon>metagenomes</taxon>
        <taxon>ecological metagenomes</taxon>
    </lineage>
</organism>
<evidence type="ECO:0000313" key="4">
    <source>
        <dbReference type="EMBL" id="MPL91191.1"/>
    </source>
</evidence>
<sequence>MAEVLFFVPAAVVLCFLLQRRCRRSMEMPQYNYFRDLLLVAAWVLAALWAGSSVSRFIVGMAAFASLIGTCQHIRPHWGWKTVYLFVGLLFAFFGPKIGFIGLPDGQYHYFSPEVSIIATALWVGVFPVLLQQLDNIPGMAGHLLAVSFSLLLLATVFSGQDLPDAFFMSLCGLAFLGVFWSRHGHMYRRMGESLSAFWGVLVAGTSVLGVSKGITFSTLLLLPLGLFAIPIMEASLHFAGLAFSSKPHGAAVLYRKLISRGLDHPSAVRFITSLCALGGAVIAISQLGNSLFMMLWVSATILFTGLAIMPFIRKMKENAEMPLKPSIWSTSVDNVSMDYALAKTRAAALSGKGVSLVSTVNALAVMEAEKNRGYADALRSSFLTLADGAGLVWALRFLGTPVQERVAGIDFMMRLTRMAAAERLPVYLLGAKEEAVKGAAETLKEQYPDLVIAGWRNGYFDPCDASVAGTVRDSGAKILFVAMGVPRQEIWIRENARLLGDMVAVGVGGAFDVVSGQLRRAPGAWQKLGLEWLFRLLQEPWRWKRDIDLFIFVCRVFLTKLGLRPFREDRSAE</sequence>
<comment type="caution">
    <text evidence="4">The sequence shown here is derived from an EMBL/GenBank/DDBJ whole genome shotgun (WGS) entry which is preliminary data.</text>
</comment>
<feature type="transmembrane region" description="Helical" evidence="3">
    <location>
        <begin position="115"/>
        <end position="131"/>
    </location>
</feature>
<feature type="transmembrane region" description="Helical" evidence="3">
    <location>
        <begin position="267"/>
        <end position="286"/>
    </location>
</feature>
<keyword evidence="2 4" id="KW-0808">Transferase</keyword>
<name>A0A644VIS0_9ZZZZ</name>
<feature type="transmembrane region" description="Helical" evidence="3">
    <location>
        <begin position="166"/>
        <end position="183"/>
    </location>
</feature>
<dbReference type="Pfam" id="PF03808">
    <property type="entry name" value="Glyco_tran_WecG"/>
    <property type="match status" value="1"/>
</dbReference>
<keyword evidence="3" id="KW-0472">Membrane</keyword>
<dbReference type="EC" id="2.4.1.180" evidence="4"/>
<feature type="transmembrane region" description="Helical" evidence="3">
    <location>
        <begin position="221"/>
        <end position="246"/>
    </location>
</feature>
<dbReference type="PANTHER" id="PTHR34136">
    <property type="match status" value="1"/>
</dbReference>
<gene>
    <name evidence="4" type="primary">wecG_1</name>
    <name evidence="4" type="ORF">SDC9_37256</name>
</gene>
<dbReference type="GO" id="GO:0047241">
    <property type="term" value="F:lipopolysaccharide N-acetylmannosaminouronosyltransferase activity"/>
    <property type="evidence" value="ECO:0007669"/>
    <property type="project" value="UniProtKB-EC"/>
</dbReference>
<evidence type="ECO:0000256" key="3">
    <source>
        <dbReference type="SAM" id="Phobius"/>
    </source>
</evidence>
<dbReference type="PANTHER" id="PTHR34136:SF1">
    <property type="entry name" value="UDP-N-ACETYL-D-MANNOSAMINURONIC ACID TRANSFERASE"/>
    <property type="match status" value="1"/>
</dbReference>
<feature type="transmembrane region" description="Helical" evidence="3">
    <location>
        <begin position="292"/>
        <end position="313"/>
    </location>
</feature>
<dbReference type="AlphaFoldDB" id="A0A644VIS0"/>
<keyword evidence="1 4" id="KW-0328">Glycosyltransferase</keyword>
<feature type="transmembrane region" description="Helical" evidence="3">
    <location>
        <begin position="195"/>
        <end position="215"/>
    </location>
</feature>
<evidence type="ECO:0000256" key="1">
    <source>
        <dbReference type="ARBA" id="ARBA00022676"/>
    </source>
</evidence>
<reference evidence="4" key="1">
    <citation type="submission" date="2019-08" db="EMBL/GenBank/DDBJ databases">
        <authorList>
            <person name="Kucharzyk K."/>
            <person name="Murdoch R.W."/>
            <person name="Higgins S."/>
            <person name="Loffler F."/>
        </authorList>
    </citation>
    <scope>NUCLEOTIDE SEQUENCE</scope>
</reference>
<keyword evidence="3" id="KW-1133">Transmembrane helix</keyword>
<protein>
    <submittedName>
        <fullName evidence="4">UDP-N-acetyl-D-mannosaminuronic acid transferase</fullName>
        <ecNumber evidence="4">2.4.1.180</ecNumber>
    </submittedName>
</protein>
<dbReference type="EMBL" id="VSSQ01000323">
    <property type="protein sequence ID" value="MPL91191.1"/>
    <property type="molecule type" value="Genomic_DNA"/>
</dbReference>
<dbReference type="NCBIfam" id="TIGR00696">
    <property type="entry name" value="wecG_tagA_cpsF"/>
    <property type="match status" value="1"/>
</dbReference>